<keyword evidence="1" id="KW-0732">Signal</keyword>
<reference evidence="3 4" key="1">
    <citation type="submission" date="2018-06" db="EMBL/GenBank/DDBJ databases">
        <title>Genomic Encyclopedia of Type Strains, Phase IV (KMG-IV): sequencing the most valuable type-strain genomes for metagenomic binning, comparative biology and taxonomic classification.</title>
        <authorList>
            <person name="Goeker M."/>
        </authorList>
    </citation>
    <scope>NUCLEOTIDE SEQUENCE [LARGE SCALE GENOMIC DNA]</scope>
    <source>
        <strain evidence="3 4">DSM 18048</strain>
    </source>
</reference>
<evidence type="ECO:0000313" key="4">
    <source>
        <dbReference type="Proteomes" id="UP000248326"/>
    </source>
</evidence>
<name>A0A318SEK4_9DEIO</name>
<sequence length="814" mass="83942">MKRNHKLLSVLLTVGLVACGQPALPALTGSAPAASQPSNLPGAQLSATRQLGFVQLSFSDIMGDLKAGAHVSDGGAFSSQSLTQQPSVGVTLLKKGVTIVGNFRYIWGTYTITNNTTAPVTNLTLLGVNRSTYNGGSSVSSATLVSGDPASDQVVWQTAPSQAVLSDGSIDPARADFVAYNESDITDSIKQYAASRTIPITTVFPFGFVARSGTTPTATASRSIAAGATGTLTVSFRVPASTNLNAFNWNGIILVDSRARVARGVQEGQISADGVSGRADNVPTSEVDVALLGQDTNQANCVTPSKCTTIRIDDVRIAGGPGTNVQTVTLLPHPIFVDPGTLTTNEQELLAVTFSASDTSGTPSVFTAEEPLPAGATLLPSGAFSWTPTGSQAGSYTIKIRATNGNGSYTVLTKQITVVDNTAPVFNTINSPASVNENAAVSFPVSATDADNDTLTYDAVVVTQNGTAALSTIGATFSGGTFNWTPSFTQSGSYTIRFKASDGTTETTKDVTINVTDVNRAPTLNTITTPQAVNEGQALNFTVSGSDADNDTLTYDAVVVTQNGTAALSTIGATLSSSGAFSWTPSFTQSGSYTIRFTSNDGKTSSQAQDVTINVGDANRAPVFNTINSPASVNENAAVSFPVSATDADNDTLTYDAVVVTQNGTAALSTIGATFSGGTFNWTPSFTQSGSYTIRFKASDGTTETTKDVTINVTDVNRAPTLNTITTPQAVNEGQALNFTVSGSDADNDTLTYDAVVVTQNGTAALSTIGATLSSSGAFSWTPSFTQSGSYTIRFTSNDGKTSSQAQDVTINVA</sequence>
<dbReference type="Proteomes" id="UP000248326">
    <property type="component" value="Unassembled WGS sequence"/>
</dbReference>
<feature type="chain" id="PRO_5016442116" evidence="1">
    <location>
        <begin position="26"/>
        <end position="814"/>
    </location>
</feature>
<dbReference type="GO" id="GO:0005509">
    <property type="term" value="F:calcium ion binding"/>
    <property type="evidence" value="ECO:0007669"/>
    <property type="project" value="InterPro"/>
</dbReference>
<dbReference type="GO" id="GO:0016020">
    <property type="term" value="C:membrane"/>
    <property type="evidence" value="ECO:0007669"/>
    <property type="project" value="InterPro"/>
</dbReference>
<gene>
    <name evidence="3" type="ORF">DES52_10218</name>
</gene>
<dbReference type="SUPFAM" id="SSF49313">
    <property type="entry name" value="Cadherin-like"/>
    <property type="match status" value="5"/>
</dbReference>
<dbReference type="AlphaFoldDB" id="A0A318SEK4"/>
<dbReference type="RefSeq" id="WP_170130858.1">
    <property type="nucleotide sequence ID" value="NZ_QJSX01000002.1"/>
</dbReference>
<dbReference type="Pfam" id="PF05345">
    <property type="entry name" value="He_PIG"/>
    <property type="match status" value="1"/>
</dbReference>
<protein>
    <submittedName>
        <fullName evidence="3">Putative Ig domain-containing protein</fullName>
    </submittedName>
</protein>
<evidence type="ECO:0000259" key="2">
    <source>
        <dbReference type="PROSITE" id="PS50268"/>
    </source>
</evidence>
<accession>A0A318SEK4</accession>
<comment type="caution">
    <text evidence="3">The sequence shown here is derived from an EMBL/GenBank/DDBJ whole genome shotgun (WGS) entry which is preliminary data.</text>
</comment>
<feature type="non-terminal residue" evidence="3">
    <location>
        <position position="814"/>
    </location>
</feature>
<feature type="signal peptide" evidence="1">
    <location>
        <begin position="1"/>
        <end position="25"/>
    </location>
</feature>
<dbReference type="Pfam" id="PF17963">
    <property type="entry name" value="Big_9"/>
    <property type="match status" value="4"/>
</dbReference>
<dbReference type="GO" id="GO:0007156">
    <property type="term" value="P:homophilic cell adhesion via plasma membrane adhesion molecules"/>
    <property type="evidence" value="ECO:0007669"/>
    <property type="project" value="InterPro"/>
</dbReference>
<organism evidence="3 4">
    <name type="scientific">Deinococcus yavapaiensis KR-236</name>
    <dbReference type="NCBI Taxonomy" id="694435"/>
    <lineage>
        <taxon>Bacteria</taxon>
        <taxon>Thermotogati</taxon>
        <taxon>Deinococcota</taxon>
        <taxon>Deinococci</taxon>
        <taxon>Deinococcales</taxon>
        <taxon>Deinococcaceae</taxon>
        <taxon>Deinococcus</taxon>
    </lineage>
</organism>
<dbReference type="PROSITE" id="PS51257">
    <property type="entry name" value="PROKAR_LIPOPROTEIN"/>
    <property type="match status" value="1"/>
</dbReference>
<keyword evidence="4" id="KW-1185">Reference proteome</keyword>
<evidence type="ECO:0000313" key="3">
    <source>
        <dbReference type="EMBL" id="PYE55655.1"/>
    </source>
</evidence>
<feature type="domain" description="Cadherin" evidence="2">
    <location>
        <begin position="427"/>
        <end position="524"/>
    </location>
</feature>
<dbReference type="NCBIfam" id="NF012211">
    <property type="entry name" value="tand_rpt_95"/>
    <property type="match status" value="2"/>
</dbReference>
<dbReference type="EMBL" id="QJSX01000002">
    <property type="protein sequence ID" value="PYE55655.1"/>
    <property type="molecule type" value="Genomic_DNA"/>
</dbReference>
<proteinExistence type="predicted"/>
<dbReference type="Gene3D" id="2.60.40.10">
    <property type="entry name" value="Immunoglobulins"/>
    <property type="match status" value="5"/>
</dbReference>
<dbReference type="InterPro" id="IPR015919">
    <property type="entry name" value="Cadherin-like_sf"/>
</dbReference>
<dbReference type="InterPro" id="IPR013783">
    <property type="entry name" value="Ig-like_fold"/>
</dbReference>
<dbReference type="InterPro" id="IPR002126">
    <property type="entry name" value="Cadherin-like_dom"/>
</dbReference>
<feature type="domain" description="Cadherin" evidence="2">
    <location>
        <begin position="625"/>
        <end position="722"/>
    </location>
</feature>
<dbReference type="PROSITE" id="PS50268">
    <property type="entry name" value="CADHERIN_2"/>
    <property type="match status" value="2"/>
</dbReference>
<evidence type="ECO:0000256" key="1">
    <source>
        <dbReference type="SAM" id="SignalP"/>
    </source>
</evidence>